<dbReference type="EMBL" id="BAVB01000278">
    <property type="protein sequence ID" value="GAE50883.1"/>
    <property type="molecule type" value="Genomic_DNA"/>
</dbReference>
<name>W4S413_9XANT</name>
<reference evidence="1 2" key="1">
    <citation type="submission" date="2014-01" db="EMBL/GenBank/DDBJ databases">
        <title>Genome sequence and analysis of Xanthomonas arboricola pv. pruni.</title>
        <authorList>
            <person name="Fujikawa T."/>
            <person name="Nakazono-Nagaoka E."/>
        </authorList>
    </citation>
    <scope>NUCLEOTIDE SEQUENCE [LARGE SCALE GENOMIC DNA]</scope>
    <source>
        <strain evidence="2">MAFF 311562</strain>
    </source>
</reference>
<dbReference type="AlphaFoldDB" id="W4S413"/>
<dbReference type="Proteomes" id="UP000019143">
    <property type="component" value="Unassembled WGS sequence"/>
</dbReference>
<proteinExistence type="predicted"/>
<gene>
    <name evidence="1" type="ORF">XPU_2415</name>
</gene>
<evidence type="ECO:0000313" key="2">
    <source>
        <dbReference type="Proteomes" id="UP000019143"/>
    </source>
</evidence>
<evidence type="ECO:0000313" key="1">
    <source>
        <dbReference type="EMBL" id="GAE50883.1"/>
    </source>
</evidence>
<organism evidence="1 2">
    <name type="scientific">Xanthomonas arboricola pv. pruni str. MAFF 311562</name>
    <dbReference type="NCBI Taxonomy" id="1414836"/>
    <lineage>
        <taxon>Bacteria</taxon>
        <taxon>Pseudomonadati</taxon>
        <taxon>Pseudomonadota</taxon>
        <taxon>Gammaproteobacteria</taxon>
        <taxon>Lysobacterales</taxon>
        <taxon>Lysobacteraceae</taxon>
        <taxon>Xanthomonas</taxon>
    </lineage>
</organism>
<sequence length="81" mass="9457">MAPLSTYPEADVFVRQRGVPRQAPRWLYSLPDLWRLCIRPCYPAWLRTRNAVRLQHQGEVSPARLLDDFYDTTSGVERLAL</sequence>
<protein>
    <submittedName>
        <fullName evidence="1">Uncharacterized protein</fullName>
    </submittedName>
</protein>
<accession>W4S413</accession>
<comment type="caution">
    <text evidence="1">The sequence shown here is derived from an EMBL/GenBank/DDBJ whole genome shotgun (WGS) entry which is preliminary data.</text>
</comment>